<sequence>LSFKDDQNLLALIRNQEKSHETAEQIQARHQAKEQKRIQELKQKYGAD</sequence>
<proteinExistence type="predicted"/>
<accession>A0ACA9MUS9</accession>
<evidence type="ECO:0000313" key="2">
    <source>
        <dbReference type="Proteomes" id="UP000789702"/>
    </source>
</evidence>
<organism evidence="1 2">
    <name type="scientific">Dentiscutata heterogama</name>
    <dbReference type="NCBI Taxonomy" id="1316150"/>
    <lineage>
        <taxon>Eukaryota</taxon>
        <taxon>Fungi</taxon>
        <taxon>Fungi incertae sedis</taxon>
        <taxon>Mucoromycota</taxon>
        <taxon>Glomeromycotina</taxon>
        <taxon>Glomeromycetes</taxon>
        <taxon>Diversisporales</taxon>
        <taxon>Gigasporaceae</taxon>
        <taxon>Dentiscutata</taxon>
    </lineage>
</organism>
<gene>
    <name evidence="1" type="ORF">DHETER_LOCUS7702</name>
</gene>
<comment type="caution">
    <text evidence="1">The sequence shown here is derived from an EMBL/GenBank/DDBJ whole genome shotgun (WGS) entry which is preliminary data.</text>
</comment>
<dbReference type="Proteomes" id="UP000789702">
    <property type="component" value="Unassembled WGS sequence"/>
</dbReference>
<keyword evidence="2" id="KW-1185">Reference proteome</keyword>
<feature type="non-terminal residue" evidence="1">
    <location>
        <position position="1"/>
    </location>
</feature>
<name>A0ACA9MUS9_9GLOM</name>
<evidence type="ECO:0000313" key="1">
    <source>
        <dbReference type="EMBL" id="CAG8612780.1"/>
    </source>
</evidence>
<protein>
    <submittedName>
        <fullName evidence="1">6550_t:CDS:1</fullName>
    </submittedName>
</protein>
<dbReference type="EMBL" id="CAJVPU010011229">
    <property type="protein sequence ID" value="CAG8612780.1"/>
    <property type="molecule type" value="Genomic_DNA"/>
</dbReference>
<reference evidence="1" key="1">
    <citation type="submission" date="2021-06" db="EMBL/GenBank/DDBJ databases">
        <authorList>
            <person name="Kallberg Y."/>
            <person name="Tangrot J."/>
            <person name="Rosling A."/>
        </authorList>
    </citation>
    <scope>NUCLEOTIDE SEQUENCE</scope>
    <source>
        <strain evidence="1">IL203A</strain>
    </source>
</reference>